<keyword evidence="1" id="KW-0732">Signal</keyword>
<dbReference type="EMBL" id="ATNM01000014">
    <property type="protein sequence ID" value="EPR71504.1"/>
    <property type="molecule type" value="Genomic_DNA"/>
</dbReference>
<keyword evidence="2" id="KW-0031">Aminopeptidase</keyword>
<gene>
    <name evidence="2" type="ORF">ADICYQ_0313</name>
</gene>
<keyword evidence="2" id="KW-0645">Protease</keyword>
<reference evidence="2 3" key="1">
    <citation type="journal article" date="2013" name="Genome Announc.">
        <title>Draft Genome Sequence of Cyclobacterium qasimii Strain M12-11BT, Isolated from Arctic Marine Sediment.</title>
        <authorList>
            <person name="Shivaji S."/>
            <person name="Ara S."/>
            <person name="Singh A."/>
            <person name="Kumar Pinnaka A."/>
        </authorList>
    </citation>
    <scope>NUCLEOTIDE SEQUENCE [LARGE SCALE GENOMIC DNA]</scope>
    <source>
        <strain evidence="2 3">M12-11B</strain>
    </source>
</reference>
<dbReference type="PROSITE" id="PS51257">
    <property type="entry name" value="PROKAR_LIPOPROTEIN"/>
    <property type="match status" value="1"/>
</dbReference>
<sequence>MKNKLTFVAVLLIVSISCPTFGQEDLSLKYASTIQGADLKKHLTYLASDELKGRDTGSEGQKTAAEYLVNFYKEKT</sequence>
<keyword evidence="2" id="KW-0378">Hydrolase</keyword>
<protein>
    <submittedName>
        <fullName evidence="2">Aminopeptidase</fullName>
    </submittedName>
</protein>
<dbReference type="Proteomes" id="UP000014974">
    <property type="component" value="Unassembled WGS sequence"/>
</dbReference>
<evidence type="ECO:0000313" key="3">
    <source>
        <dbReference type="Proteomes" id="UP000014974"/>
    </source>
</evidence>
<evidence type="ECO:0000313" key="2">
    <source>
        <dbReference type="EMBL" id="EPR71504.1"/>
    </source>
</evidence>
<proteinExistence type="predicted"/>
<accession>S7WXJ6</accession>
<feature type="signal peptide" evidence="1">
    <location>
        <begin position="1"/>
        <end position="22"/>
    </location>
</feature>
<dbReference type="STRING" id="641524.ADICYQ_0313"/>
<dbReference type="GO" id="GO:0004177">
    <property type="term" value="F:aminopeptidase activity"/>
    <property type="evidence" value="ECO:0007669"/>
    <property type="project" value="UniProtKB-KW"/>
</dbReference>
<dbReference type="AlphaFoldDB" id="S7WXJ6"/>
<organism evidence="2 3">
    <name type="scientific">Cyclobacterium qasimii M12-11B</name>
    <dbReference type="NCBI Taxonomy" id="641524"/>
    <lineage>
        <taxon>Bacteria</taxon>
        <taxon>Pseudomonadati</taxon>
        <taxon>Bacteroidota</taxon>
        <taxon>Cytophagia</taxon>
        <taxon>Cytophagales</taxon>
        <taxon>Cyclobacteriaceae</taxon>
        <taxon>Cyclobacterium</taxon>
    </lineage>
</organism>
<name>S7WXJ6_9BACT</name>
<feature type="chain" id="PRO_5004547087" evidence="1">
    <location>
        <begin position="23"/>
        <end position="76"/>
    </location>
</feature>
<evidence type="ECO:0000256" key="1">
    <source>
        <dbReference type="SAM" id="SignalP"/>
    </source>
</evidence>
<comment type="caution">
    <text evidence="2">The sequence shown here is derived from an EMBL/GenBank/DDBJ whole genome shotgun (WGS) entry which is preliminary data.</text>
</comment>
<dbReference type="eggNOG" id="COG2234">
    <property type="taxonomic scope" value="Bacteria"/>
</dbReference>
<dbReference type="SUPFAM" id="SSF53187">
    <property type="entry name" value="Zn-dependent exopeptidases"/>
    <property type="match status" value="1"/>
</dbReference>